<gene>
    <name evidence="3" type="ORF">MNOR_LOCUS34287</name>
</gene>
<organism evidence="3 4">
    <name type="scientific">Meganyctiphanes norvegica</name>
    <name type="common">Northern krill</name>
    <name type="synonym">Thysanopoda norvegica</name>
    <dbReference type="NCBI Taxonomy" id="48144"/>
    <lineage>
        <taxon>Eukaryota</taxon>
        <taxon>Metazoa</taxon>
        <taxon>Ecdysozoa</taxon>
        <taxon>Arthropoda</taxon>
        <taxon>Crustacea</taxon>
        <taxon>Multicrustacea</taxon>
        <taxon>Malacostraca</taxon>
        <taxon>Eumalacostraca</taxon>
        <taxon>Eucarida</taxon>
        <taxon>Euphausiacea</taxon>
        <taxon>Euphausiidae</taxon>
        <taxon>Meganyctiphanes</taxon>
    </lineage>
</organism>
<evidence type="ECO:0000313" key="4">
    <source>
        <dbReference type="Proteomes" id="UP001497623"/>
    </source>
</evidence>
<sequence>FKMNLMYITVIMLISAFKVYCDGVHSPDVPPHRHNRDPKGPIAMRRQNNPEVVPLGSSGTSKDRGGFNFNYFFLWHSDATIINYLSQDRSRDGGQVVTPSAPSSSSSHNGGGGHNGGEEDHFGRLEGLFRVLGRV</sequence>
<feature type="chain" id="PRO_5043864503" evidence="2">
    <location>
        <begin position="22"/>
        <end position="135"/>
    </location>
</feature>
<evidence type="ECO:0000256" key="1">
    <source>
        <dbReference type="SAM" id="MobiDB-lite"/>
    </source>
</evidence>
<dbReference type="EMBL" id="CAXKWB010052277">
    <property type="protein sequence ID" value="CAL4172612.1"/>
    <property type="molecule type" value="Genomic_DNA"/>
</dbReference>
<feature type="non-terminal residue" evidence="3">
    <location>
        <position position="1"/>
    </location>
</feature>
<keyword evidence="2" id="KW-0732">Signal</keyword>
<accession>A0AAV2SAI8</accession>
<dbReference type="AlphaFoldDB" id="A0AAV2SAI8"/>
<comment type="caution">
    <text evidence="3">The sequence shown here is derived from an EMBL/GenBank/DDBJ whole genome shotgun (WGS) entry which is preliminary data.</text>
</comment>
<dbReference type="Proteomes" id="UP001497623">
    <property type="component" value="Unassembled WGS sequence"/>
</dbReference>
<feature type="signal peptide" evidence="2">
    <location>
        <begin position="1"/>
        <end position="21"/>
    </location>
</feature>
<evidence type="ECO:0000256" key="2">
    <source>
        <dbReference type="SAM" id="SignalP"/>
    </source>
</evidence>
<reference evidence="3 4" key="1">
    <citation type="submission" date="2024-05" db="EMBL/GenBank/DDBJ databases">
        <authorList>
            <person name="Wallberg A."/>
        </authorList>
    </citation>
    <scope>NUCLEOTIDE SEQUENCE [LARGE SCALE GENOMIC DNA]</scope>
</reference>
<proteinExistence type="predicted"/>
<keyword evidence="4" id="KW-1185">Reference proteome</keyword>
<protein>
    <submittedName>
        <fullName evidence="3">Uncharacterized protein</fullName>
    </submittedName>
</protein>
<evidence type="ECO:0000313" key="3">
    <source>
        <dbReference type="EMBL" id="CAL4172612.1"/>
    </source>
</evidence>
<name>A0AAV2SAI8_MEGNR</name>
<feature type="region of interest" description="Disordered" evidence="1">
    <location>
        <begin position="90"/>
        <end position="122"/>
    </location>
</feature>
<feature type="region of interest" description="Disordered" evidence="1">
    <location>
        <begin position="27"/>
        <end position="61"/>
    </location>
</feature>